<evidence type="ECO:0000313" key="7">
    <source>
        <dbReference type="Proteomes" id="UP001501671"/>
    </source>
</evidence>
<keyword evidence="3" id="KW-0862">Zinc</keyword>
<dbReference type="Proteomes" id="UP001501671">
    <property type="component" value="Unassembled WGS sequence"/>
</dbReference>
<comment type="caution">
    <text evidence="6">The sequence shown here is derived from an EMBL/GenBank/DDBJ whole genome shotgun (WGS) entry which is preliminary data.</text>
</comment>
<dbReference type="Gene3D" id="3.90.180.10">
    <property type="entry name" value="Medium-chain alcohol dehydrogenases, catalytic domain"/>
    <property type="match status" value="1"/>
</dbReference>
<keyword evidence="7" id="KW-1185">Reference proteome</keyword>
<organism evidence="6 7">
    <name type="scientific">Pigmentiphaga soli</name>
    <dbReference type="NCBI Taxonomy" id="1007095"/>
    <lineage>
        <taxon>Bacteria</taxon>
        <taxon>Pseudomonadati</taxon>
        <taxon>Pseudomonadota</taxon>
        <taxon>Betaproteobacteria</taxon>
        <taxon>Burkholderiales</taxon>
        <taxon>Alcaligenaceae</taxon>
        <taxon>Pigmentiphaga</taxon>
    </lineage>
</organism>
<comment type="cofactor">
    <cofactor evidence="1">
        <name>Zn(2+)</name>
        <dbReference type="ChEBI" id="CHEBI:29105"/>
    </cofactor>
</comment>
<gene>
    <name evidence="6" type="ORF">GCM10023144_42900</name>
</gene>
<dbReference type="EMBL" id="BAABFO010000030">
    <property type="protein sequence ID" value="GAA4341754.1"/>
    <property type="molecule type" value="Genomic_DNA"/>
</dbReference>
<dbReference type="InterPro" id="IPR036291">
    <property type="entry name" value="NAD(P)-bd_dom_sf"/>
</dbReference>
<accession>A0ABP8HNA5</accession>
<dbReference type="PANTHER" id="PTHR42813">
    <property type="entry name" value="ZINC-TYPE ALCOHOL DEHYDROGENASE-LIKE"/>
    <property type="match status" value="1"/>
</dbReference>
<feature type="domain" description="Alcohol dehydrogenase-like C-terminal" evidence="5">
    <location>
        <begin position="57"/>
        <end position="114"/>
    </location>
</feature>
<evidence type="ECO:0000313" key="6">
    <source>
        <dbReference type="EMBL" id="GAA4341754.1"/>
    </source>
</evidence>
<dbReference type="InterPro" id="IPR011032">
    <property type="entry name" value="GroES-like_sf"/>
</dbReference>
<keyword evidence="2" id="KW-0479">Metal-binding</keyword>
<evidence type="ECO:0000256" key="1">
    <source>
        <dbReference type="ARBA" id="ARBA00001947"/>
    </source>
</evidence>
<evidence type="ECO:0000256" key="3">
    <source>
        <dbReference type="ARBA" id="ARBA00022833"/>
    </source>
</evidence>
<evidence type="ECO:0000256" key="2">
    <source>
        <dbReference type="ARBA" id="ARBA00022723"/>
    </source>
</evidence>
<name>A0ABP8HNA5_9BURK</name>
<dbReference type="InterPro" id="IPR013149">
    <property type="entry name" value="ADH-like_C"/>
</dbReference>
<feature type="region of interest" description="Disordered" evidence="4">
    <location>
        <begin position="128"/>
        <end position="160"/>
    </location>
</feature>
<dbReference type="PANTHER" id="PTHR42813:SF7">
    <property type="entry name" value="ALCOHOL DEHYDROGENASE (ZN-DEPENDENT)-RELATED"/>
    <property type="match status" value="1"/>
</dbReference>
<feature type="compositionally biased region" description="Basic residues" evidence="4">
    <location>
        <begin position="146"/>
        <end position="156"/>
    </location>
</feature>
<protein>
    <recommendedName>
        <fullName evidence="5">Alcohol dehydrogenase-like C-terminal domain-containing protein</fullName>
    </recommendedName>
</protein>
<dbReference type="SUPFAM" id="SSF50129">
    <property type="entry name" value="GroES-like"/>
    <property type="match status" value="1"/>
</dbReference>
<dbReference type="Pfam" id="PF00107">
    <property type="entry name" value="ADH_zinc_N"/>
    <property type="match status" value="1"/>
</dbReference>
<reference evidence="7" key="1">
    <citation type="journal article" date="2019" name="Int. J. Syst. Evol. Microbiol.">
        <title>The Global Catalogue of Microorganisms (GCM) 10K type strain sequencing project: providing services to taxonomists for standard genome sequencing and annotation.</title>
        <authorList>
            <consortium name="The Broad Institute Genomics Platform"/>
            <consortium name="The Broad Institute Genome Sequencing Center for Infectious Disease"/>
            <person name="Wu L."/>
            <person name="Ma J."/>
        </authorList>
    </citation>
    <scope>NUCLEOTIDE SEQUENCE [LARGE SCALE GENOMIC DNA]</scope>
    <source>
        <strain evidence="7">JCM 17666</strain>
    </source>
</reference>
<dbReference type="SUPFAM" id="SSF51735">
    <property type="entry name" value="NAD(P)-binding Rossmann-fold domains"/>
    <property type="match status" value="1"/>
</dbReference>
<evidence type="ECO:0000259" key="5">
    <source>
        <dbReference type="Pfam" id="PF00107"/>
    </source>
</evidence>
<proteinExistence type="predicted"/>
<dbReference type="Gene3D" id="3.40.50.720">
    <property type="entry name" value="NAD(P)-binding Rossmann-like Domain"/>
    <property type="match status" value="1"/>
</dbReference>
<sequence>MKAVVFHGIGDIRVDDVPEPRIEQDTDAIVRLTAAAIGGTDLHFIRGTMEGVAPGTVGQFAIASAKLMRAGRIFAVDAVPDRLEMARAQGAEVIDFDAEDPVQTIHALTGGIGVGLLDRRGGGGCRARPPWPGGGKGAGRQIRAGSPRHRAARPTRRQQLGAGRRAVVEACKAFDTRQPGWIKVELAEVP</sequence>
<evidence type="ECO:0000256" key="4">
    <source>
        <dbReference type="SAM" id="MobiDB-lite"/>
    </source>
</evidence>